<dbReference type="CDD" id="cd20269">
    <property type="entry name" value="Complex1_LYR_LYRM9"/>
    <property type="match status" value="1"/>
</dbReference>
<comment type="similarity">
    <text evidence="1">Belongs to the complex I LYR family. LYRM9 subfamily.</text>
</comment>
<evidence type="ECO:0000313" key="5">
    <source>
        <dbReference type="Proteomes" id="UP001152320"/>
    </source>
</evidence>
<keyword evidence="5" id="KW-1185">Reference proteome</keyword>
<dbReference type="Proteomes" id="UP001152320">
    <property type="component" value="Chromosome 4"/>
</dbReference>
<dbReference type="OrthoDB" id="190541at2759"/>
<evidence type="ECO:0000256" key="1">
    <source>
        <dbReference type="ARBA" id="ARBA00025757"/>
    </source>
</evidence>
<dbReference type="InterPro" id="IPR008011">
    <property type="entry name" value="Complex1_LYR_dom"/>
</dbReference>
<feature type="domain" description="Complex 1 LYR protein" evidence="3">
    <location>
        <begin position="11"/>
        <end position="65"/>
    </location>
</feature>
<name>A0A9Q1CGU7_HOLLE</name>
<proteinExistence type="inferred from homology"/>
<comment type="caution">
    <text evidence="4">The sequence shown here is derived from an EMBL/GenBank/DDBJ whole genome shotgun (WGS) entry which is preliminary data.</text>
</comment>
<evidence type="ECO:0000256" key="2">
    <source>
        <dbReference type="ARBA" id="ARBA00026234"/>
    </source>
</evidence>
<dbReference type="EMBL" id="JAIZAY010000004">
    <property type="protein sequence ID" value="KAJ8044239.1"/>
    <property type="molecule type" value="Genomic_DNA"/>
</dbReference>
<protein>
    <recommendedName>
        <fullName evidence="2">LYR motif-containing protein 9</fullName>
    </recommendedName>
</protein>
<sequence length="78" mass="9260">MSLSKESVRTAQQLYKYLWRVCEKLPKDSQAHYKHFVRQSFNSHADETDPERVEEIIQQALKDADWVLKKISYFIVSA</sequence>
<dbReference type="PANTHER" id="PTHR47061">
    <property type="entry name" value="LYR MOTIF-CONTAINING PROTEIN 9"/>
    <property type="match status" value="1"/>
</dbReference>
<dbReference type="InterPro" id="IPR045291">
    <property type="entry name" value="Complex1_LYR_LYRM9"/>
</dbReference>
<dbReference type="Pfam" id="PF05347">
    <property type="entry name" value="Complex1_LYR"/>
    <property type="match status" value="1"/>
</dbReference>
<dbReference type="InterPro" id="IPR052151">
    <property type="entry name" value="Complex_I_LYR"/>
</dbReference>
<evidence type="ECO:0000313" key="4">
    <source>
        <dbReference type="EMBL" id="KAJ8044239.1"/>
    </source>
</evidence>
<accession>A0A9Q1CGU7</accession>
<reference evidence="4" key="1">
    <citation type="submission" date="2021-10" db="EMBL/GenBank/DDBJ databases">
        <title>Tropical sea cucumber genome reveals ecological adaptation and Cuvierian tubules defense mechanism.</title>
        <authorList>
            <person name="Chen T."/>
        </authorList>
    </citation>
    <scope>NUCLEOTIDE SEQUENCE</scope>
    <source>
        <strain evidence="4">Nanhai2018</strain>
        <tissue evidence="4">Muscle</tissue>
    </source>
</reference>
<gene>
    <name evidence="4" type="ORF">HOLleu_11642</name>
</gene>
<dbReference type="AlphaFoldDB" id="A0A9Q1CGU7"/>
<evidence type="ECO:0000259" key="3">
    <source>
        <dbReference type="Pfam" id="PF05347"/>
    </source>
</evidence>
<dbReference type="PANTHER" id="PTHR47061:SF1">
    <property type="entry name" value="LYR MOTIF-CONTAINING PROTEIN 9"/>
    <property type="match status" value="1"/>
</dbReference>
<organism evidence="4 5">
    <name type="scientific">Holothuria leucospilota</name>
    <name type="common">Black long sea cucumber</name>
    <name type="synonym">Mertensiothuria leucospilota</name>
    <dbReference type="NCBI Taxonomy" id="206669"/>
    <lineage>
        <taxon>Eukaryota</taxon>
        <taxon>Metazoa</taxon>
        <taxon>Echinodermata</taxon>
        <taxon>Eleutherozoa</taxon>
        <taxon>Echinozoa</taxon>
        <taxon>Holothuroidea</taxon>
        <taxon>Aspidochirotacea</taxon>
        <taxon>Aspidochirotida</taxon>
        <taxon>Holothuriidae</taxon>
        <taxon>Holothuria</taxon>
    </lineage>
</organism>